<reference evidence="2 3" key="1">
    <citation type="journal article" date="2012" name="Stand. Genomic Sci.">
        <title>Genome sequence of the ocean sediment bacterium Saccharomonospora marina type strain (XMU15(T)).</title>
        <authorList>
            <person name="Klenk H.P."/>
            <person name="Lu M."/>
            <person name="Lucas S."/>
            <person name="Lapidus A."/>
            <person name="Copeland A."/>
            <person name="Pitluck S."/>
            <person name="Goodwin L.A."/>
            <person name="Han C."/>
            <person name="Tapia R."/>
            <person name="Brambilla E.M."/>
            <person name="Potter G."/>
            <person name="Land M."/>
            <person name="Ivanova N."/>
            <person name="Rohde M."/>
            <person name="Goker M."/>
            <person name="Detter J.C."/>
            <person name="Li W.J."/>
            <person name="Kyrpides N.C."/>
            <person name="Woyke T."/>
        </authorList>
    </citation>
    <scope>NUCLEOTIDE SEQUENCE [LARGE SCALE GENOMIC DNA]</scope>
    <source>
        <strain evidence="2 3">XMU15</strain>
    </source>
</reference>
<keyword evidence="3" id="KW-1185">Reference proteome</keyword>
<feature type="region of interest" description="Disordered" evidence="1">
    <location>
        <begin position="400"/>
        <end position="486"/>
    </location>
</feature>
<feature type="compositionally biased region" description="Low complexity" evidence="1">
    <location>
        <begin position="9"/>
        <end position="30"/>
    </location>
</feature>
<protein>
    <submittedName>
        <fullName evidence="2">Uncharacterized protein</fullName>
    </submittedName>
</protein>
<dbReference type="STRING" id="882083.SacmaDRAFT_5120"/>
<name>H5X416_9PSEU</name>
<evidence type="ECO:0000313" key="2">
    <source>
        <dbReference type="EMBL" id="EHR53287.1"/>
    </source>
</evidence>
<dbReference type="NCBIfam" id="NF038175">
    <property type="entry name" value="IniB_NTERM"/>
    <property type="match status" value="1"/>
</dbReference>
<dbReference type="AlphaFoldDB" id="H5X416"/>
<proteinExistence type="predicted"/>
<gene>
    <name evidence="2" type="ORF">SacmaDRAFT_5120</name>
</gene>
<dbReference type="InterPro" id="IPR049709">
    <property type="entry name" value="IniB-like_N"/>
</dbReference>
<dbReference type="Proteomes" id="UP000004926">
    <property type="component" value="Chromosome"/>
</dbReference>
<dbReference type="RefSeq" id="WP_009156663.1">
    <property type="nucleotide sequence ID" value="NZ_CM001439.1"/>
</dbReference>
<dbReference type="EMBL" id="CM001439">
    <property type="protein sequence ID" value="EHR53287.1"/>
    <property type="molecule type" value="Genomic_DNA"/>
</dbReference>
<organism evidence="2 3">
    <name type="scientific">Saccharomonospora marina XMU15</name>
    <dbReference type="NCBI Taxonomy" id="882083"/>
    <lineage>
        <taxon>Bacteria</taxon>
        <taxon>Bacillati</taxon>
        <taxon>Actinomycetota</taxon>
        <taxon>Actinomycetes</taxon>
        <taxon>Pseudonocardiales</taxon>
        <taxon>Pseudonocardiaceae</taxon>
        <taxon>Saccharomonospora</taxon>
    </lineage>
</organism>
<feature type="region of interest" description="Disordered" evidence="1">
    <location>
        <begin position="1"/>
        <end position="36"/>
    </location>
</feature>
<sequence length="486" mass="47284">MKEEGQVSQEATVAEPAPQATATTAPEGQQGSEACEVAPQEQTLHDFVLNLLNDSAARAAFADDPAHALGCAGLGDITAQDVQEVIPLVMDYGQLPDAGSLGSLADLPVGAGGLEGAIAQLQNVADVAGMERLGGMEGSEFHGGMTSALGDFAAGGTGGLDGVTGAIEWTTQVATGEVVGSLSTDGANIGSSVDSVAGHFAGLGGVGLESSGGGASFENDFASGTGMLDAGLDGVVGDLAIDSERADLGAFSAASADGIAGGAALDSDLISVEGSGAASLNSFVAGGSLDTPLGTYGVEFSGTPSAPAIPELDTTGDLAEGLDTDALSRGSEAAASTLATYVTSGGAALGGIAPVDVPDAANLPADLPANLPADVPANLPVDVPTELPSTAADVARSVPETGSLPVDVPAELPADVPTDLPVDLPVDLPTSLPDLPVANPLPAPQDLPGADQVTDAVSSSPLGGVADTGQQLLSDTPSVGDLDLGH</sequence>
<dbReference type="HOGENOM" id="CLU_561273_0_0_11"/>
<feature type="compositionally biased region" description="Polar residues" evidence="1">
    <location>
        <begin position="468"/>
        <end position="477"/>
    </location>
</feature>
<dbReference type="eggNOG" id="ENOG5031TC5">
    <property type="taxonomic scope" value="Bacteria"/>
</dbReference>
<accession>H5X416</accession>
<evidence type="ECO:0000313" key="3">
    <source>
        <dbReference type="Proteomes" id="UP000004926"/>
    </source>
</evidence>
<evidence type="ECO:0000256" key="1">
    <source>
        <dbReference type="SAM" id="MobiDB-lite"/>
    </source>
</evidence>